<dbReference type="Proteomes" id="UP001497392">
    <property type="component" value="Unassembled WGS sequence"/>
</dbReference>
<reference evidence="1 2" key="1">
    <citation type="submission" date="2024-06" db="EMBL/GenBank/DDBJ databases">
        <authorList>
            <person name="Kraege A."/>
            <person name="Thomma B."/>
        </authorList>
    </citation>
    <scope>NUCLEOTIDE SEQUENCE [LARGE SCALE GENOMIC DNA]</scope>
</reference>
<accession>A0ABP1FXJ4</accession>
<keyword evidence="2" id="KW-1185">Reference proteome</keyword>
<evidence type="ECO:0000313" key="2">
    <source>
        <dbReference type="Proteomes" id="UP001497392"/>
    </source>
</evidence>
<organism evidence="1 2">
    <name type="scientific">Coccomyxa viridis</name>
    <dbReference type="NCBI Taxonomy" id="1274662"/>
    <lineage>
        <taxon>Eukaryota</taxon>
        <taxon>Viridiplantae</taxon>
        <taxon>Chlorophyta</taxon>
        <taxon>core chlorophytes</taxon>
        <taxon>Trebouxiophyceae</taxon>
        <taxon>Trebouxiophyceae incertae sedis</taxon>
        <taxon>Coccomyxaceae</taxon>
        <taxon>Coccomyxa</taxon>
    </lineage>
</organism>
<gene>
    <name evidence="1" type="primary">g7315</name>
    <name evidence="1" type="ORF">VP750_LOCUS6263</name>
</gene>
<evidence type="ECO:0000313" key="1">
    <source>
        <dbReference type="EMBL" id="CAL5224604.1"/>
    </source>
</evidence>
<dbReference type="EMBL" id="CAXHTA020000011">
    <property type="protein sequence ID" value="CAL5224604.1"/>
    <property type="molecule type" value="Genomic_DNA"/>
</dbReference>
<name>A0ABP1FXJ4_9CHLO</name>
<proteinExistence type="predicted"/>
<sequence length="100" mass="11281">MFKDILWKPSQGSFVWESIEVDDPIFEAASPTALASWLIQRAHGIQSVLYRPGSIDCTVEPELQREYRIVASVLPQLSALLSPAAEMHLHLRFGELFTKV</sequence>
<comment type="caution">
    <text evidence="1">The sequence shown here is derived from an EMBL/GenBank/DDBJ whole genome shotgun (WGS) entry which is preliminary data.</text>
</comment>
<protein>
    <submittedName>
        <fullName evidence="1">G7315 protein</fullName>
    </submittedName>
</protein>